<reference evidence="2" key="1">
    <citation type="submission" date="2022-08" db="UniProtKB">
        <authorList>
            <consortium name="EnsemblMetazoa"/>
        </authorList>
    </citation>
    <scope>IDENTIFICATION</scope>
</reference>
<evidence type="ECO:0000256" key="1">
    <source>
        <dbReference type="SAM" id="MobiDB-lite"/>
    </source>
</evidence>
<feature type="region of interest" description="Disordered" evidence="1">
    <location>
        <begin position="71"/>
        <end position="92"/>
    </location>
</feature>
<protein>
    <submittedName>
        <fullName evidence="2">Uncharacterized protein</fullName>
    </submittedName>
</protein>
<sequence>MSADGSVYRGVHNPSRVLNKQFSSNKWHSSASSPVSIYPIHCNTHLRSTKMFKFVLISALLVAAVCAAPADNSKPGQQGRTDGLDQAESAWNNNPNAWNAGQNTWGRDQAAWNHPSSWNHGSAWNHPNAWNRGYNNRNDMATGRRAGYDPANRWGAGADQWNRYGAAGAGYNSWAGRGAAAGWPAGAAGNRWNAW</sequence>
<dbReference type="VEuPathDB" id="VectorBase:ACON2_041659"/>
<proteinExistence type="predicted"/>
<dbReference type="AlphaFoldDB" id="A0A8W7P4K0"/>
<dbReference type="Proteomes" id="UP000075882">
    <property type="component" value="Unassembled WGS sequence"/>
</dbReference>
<organism evidence="2">
    <name type="scientific">Anopheles coluzzii</name>
    <name type="common">African malaria mosquito</name>
    <dbReference type="NCBI Taxonomy" id="1518534"/>
    <lineage>
        <taxon>Eukaryota</taxon>
        <taxon>Metazoa</taxon>
        <taxon>Ecdysozoa</taxon>
        <taxon>Arthropoda</taxon>
        <taxon>Hexapoda</taxon>
        <taxon>Insecta</taxon>
        <taxon>Pterygota</taxon>
        <taxon>Neoptera</taxon>
        <taxon>Endopterygota</taxon>
        <taxon>Diptera</taxon>
        <taxon>Nematocera</taxon>
        <taxon>Culicoidea</taxon>
        <taxon>Culicidae</taxon>
        <taxon>Anophelinae</taxon>
        <taxon>Anopheles</taxon>
    </lineage>
</organism>
<dbReference type="EnsemblMetazoa" id="ACOM024993-RA">
    <property type="protein sequence ID" value="ACOM024993-PA.1"/>
    <property type="gene ID" value="ACOM024993"/>
</dbReference>
<name>A0A8W7P4K0_ANOCL</name>
<accession>A0A8W7P4K0</accession>
<evidence type="ECO:0000313" key="2">
    <source>
        <dbReference type="EnsemblMetazoa" id="ACOM024993-PA.1"/>
    </source>
</evidence>